<evidence type="ECO:0000256" key="2">
    <source>
        <dbReference type="ARBA" id="ARBA00022448"/>
    </source>
</evidence>
<evidence type="ECO:0000259" key="5">
    <source>
        <dbReference type="Pfam" id="PF13458"/>
    </source>
</evidence>
<dbReference type="CDD" id="cd06342">
    <property type="entry name" value="PBP1_ABC_LIVBP-like"/>
    <property type="match status" value="1"/>
</dbReference>
<dbReference type="Pfam" id="PF13458">
    <property type="entry name" value="Peripla_BP_6"/>
    <property type="match status" value="1"/>
</dbReference>
<protein>
    <submittedName>
        <fullName evidence="6">Branched-chain amino acid transport system substrate-binding protein</fullName>
    </submittedName>
</protein>
<keyword evidence="2" id="KW-0813">Transport</keyword>
<organism evidence="6 7">
    <name type="scientific">Paraburkholderia silvatlantica</name>
    <dbReference type="NCBI Taxonomy" id="321895"/>
    <lineage>
        <taxon>Bacteria</taxon>
        <taxon>Pseudomonadati</taxon>
        <taxon>Pseudomonadota</taxon>
        <taxon>Betaproteobacteria</taxon>
        <taxon>Burkholderiales</taxon>
        <taxon>Burkholderiaceae</taxon>
        <taxon>Paraburkholderia</taxon>
    </lineage>
</organism>
<keyword evidence="3" id="KW-0732">Signal</keyword>
<evidence type="ECO:0000256" key="1">
    <source>
        <dbReference type="ARBA" id="ARBA00010062"/>
    </source>
</evidence>
<dbReference type="PANTHER" id="PTHR47151:SF2">
    <property type="entry name" value="AMINO ACID BINDING PROTEIN"/>
    <property type="match status" value="1"/>
</dbReference>
<dbReference type="SUPFAM" id="SSF53822">
    <property type="entry name" value="Periplasmic binding protein-like I"/>
    <property type="match status" value="1"/>
</dbReference>
<comment type="similarity">
    <text evidence="1">Belongs to the leucine-binding protein family.</text>
</comment>
<name>A0ABR6FZ75_9BURK</name>
<gene>
    <name evidence="6" type="ORF">FHX59_007236</name>
</gene>
<keyword evidence="7" id="KW-1185">Reference proteome</keyword>
<proteinExistence type="inferred from homology"/>
<sequence>MSLAATPRTDGACALAAPRRAWRQRLASGKLAAGLLIGALAAVSTLGASHSALAAGPLDVRIGFVSPLSGDYANYGRDLQNGVQLALDEANAQNLKIGEQTAHFELVPIDDRSDPRLGVQAAATLANQGVNAVVGHFNSGSAIPASRVYESAGIPMISPAATNPVITSQGFANTFMVIANDAQNAGIAGAWAVDVMKAKRVAIIDDRTAFGQGEADVFERAVREHGGNVVAREFAESVASDFGPQLAKIKAADADLLYFGGLAHQGAALAKQMKTRSMNAQFVGGGGVANTDFTQGAGAAAEGAMAWEYGRPLAQLPEGPRFEQAYKARFGTDVLAYAPFGYDAAWAAIHAMVNAKSANPEVYRSALKALAFDGVTGRIAFEPDGSRKNGASTLWQVKKGMWVPVTTRGG</sequence>
<dbReference type="Proteomes" id="UP000533533">
    <property type="component" value="Unassembled WGS sequence"/>
</dbReference>
<dbReference type="RefSeq" id="WP_110388971.1">
    <property type="nucleotide sequence ID" value="NZ_JACHVZ010000032.1"/>
</dbReference>
<feature type="domain" description="Leucine-binding protein" evidence="5">
    <location>
        <begin position="60"/>
        <end position="399"/>
    </location>
</feature>
<evidence type="ECO:0000256" key="4">
    <source>
        <dbReference type="ARBA" id="ARBA00022970"/>
    </source>
</evidence>
<dbReference type="InterPro" id="IPR000709">
    <property type="entry name" value="Leu_Ile_Val-bd"/>
</dbReference>
<dbReference type="PANTHER" id="PTHR47151">
    <property type="entry name" value="LEU/ILE/VAL-BINDING ABC TRANSPORTER SUBUNIT"/>
    <property type="match status" value="1"/>
</dbReference>
<keyword evidence="4" id="KW-0029">Amino-acid transport</keyword>
<reference evidence="6 7" key="1">
    <citation type="submission" date="2020-08" db="EMBL/GenBank/DDBJ databases">
        <title>Genomic Encyclopedia of Type Strains, Phase IV (KMG-V): Genome sequencing to study the core and pangenomes of soil and plant-associated prokaryotes.</title>
        <authorList>
            <person name="Whitman W."/>
        </authorList>
    </citation>
    <scope>NUCLEOTIDE SEQUENCE [LARGE SCALE GENOMIC DNA]</scope>
    <source>
        <strain evidence="6 7">SRMrh-85</strain>
    </source>
</reference>
<dbReference type="EMBL" id="JACHVZ010000032">
    <property type="protein sequence ID" value="MBB2932748.1"/>
    <property type="molecule type" value="Genomic_DNA"/>
</dbReference>
<evidence type="ECO:0000313" key="6">
    <source>
        <dbReference type="EMBL" id="MBB2932748.1"/>
    </source>
</evidence>
<dbReference type="InterPro" id="IPR028082">
    <property type="entry name" value="Peripla_BP_I"/>
</dbReference>
<dbReference type="InterPro" id="IPR028081">
    <property type="entry name" value="Leu-bd"/>
</dbReference>
<accession>A0ABR6FZ75</accession>
<evidence type="ECO:0000256" key="3">
    <source>
        <dbReference type="ARBA" id="ARBA00022729"/>
    </source>
</evidence>
<evidence type="ECO:0000313" key="7">
    <source>
        <dbReference type="Proteomes" id="UP000533533"/>
    </source>
</evidence>
<dbReference type="PRINTS" id="PR00337">
    <property type="entry name" value="LEUILEVALBP"/>
</dbReference>
<comment type="caution">
    <text evidence="6">The sequence shown here is derived from an EMBL/GenBank/DDBJ whole genome shotgun (WGS) entry which is preliminary data.</text>
</comment>
<dbReference type="Gene3D" id="3.40.50.2300">
    <property type="match status" value="2"/>
</dbReference>